<evidence type="ECO:0000313" key="3">
    <source>
        <dbReference type="Proteomes" id="UP000228535"/>
    </source>
</evidence>
<proteinExistence type="predicted"/>
<dbReference type="RefSeq" id="WP_100338663.1">
    <property type="nucleotide sequence ID" value="NZ_PGFA01000004.1"/>
</dbReference>
<dbReference type="EMBL" id="PGFA01000004">
    <property type="protein sequence ID" value="PJJ48737.1"/>
    <property type="molecule type" value="Genomic_DNA"/>
</dbReference>
<keyword evidence="3" id="KW-1185">Reference proteome</keyword>
<feature type="transmembrane region" description="Helical" evidence="1">
    <location>
        <begin position="93"/>
        <end position="111"/>
    </location>
</feature>
<keyword evidence="1" id="KW-1133">Transmembrane helix</keyword>
<organism evidence="2 3">
    <name type="scientific">Hymenobacter chitinivorans DSM 11115</name>
    <dbReference type="NCBI Taxonomy" id="1121954"/>
    <lineage>
        <taxon>Bacteria</taxon>
        <taxon>Pseudomonadati</taxon>
        <taxon>Bacteroidota</taxon>
        <taxon>Cytophagia</taxon>
        <taxon>Cytophagales</taxon>
        <taxon>Hymenobacteraceae</taxon>
        <taxon>Hymenobacter</taxon>
    </lineage>
</organism>
<sequence>MLRILLLIGLLLCPCPGFAKPMEALGLANALPFLLAFVLVLLLGVGLRAVLADFQSERENPRPFTIVLVLLGGAVGLYVGSVFSATLKPGNGFPNVLTQVYVPLAGLLIGLKKIRLARQQSMVIWWTGIVGAALLTLVVAADGMLQPPSYSRYQHVPPSGAWLLLGPAA</sequence>
<feature type="transmembrane region" description="Helical" evidence="1">
    <location>
        <begin position="29"/>
        <end position="51"/>
    </location>
</feature>
<keyword evidence="1" id="KW-0472">Membrane</keyword>
<accession>A0A2M9AST7</accession>
<evidence type="ECO:0000313" key="2">
    <source>
        <dbReference type="EMBL" id="PJJ48737.1"/>
    </source>
</evidence>
<evidence type="ECO:0000256" key="1">
    <source>
        <dbReference type="SAM" id="Phobius"/>
    </source>
</evidence>
<feature type="transmembrane region" description="Helical" evidence="1">
    <location>
        <begin position="123"/>
        <end position="141"/>
    </location>
</feature>
<protein>
    <submittedName>
        <fullName evidence="2">Uncharacterized protein</fullName>
    </submittedName>
</protein>
<reference evidence="2 3" key="1">
    <citation type="submission" date="2017-11" db="EMBL/GenBank/DDBJ databases">
        <title>Genomic Encyclopedia of Archaeal and Bacterial Type Strains, Phase II (KMG-II): From Individual Species to Whole Genera.</title>
        <authorList>
            <person name="Goeker M."/>
        </authorList>
    </citation>
    <scope>NUCLEOTIDE SEQUENCE [LARGE SCALE GENOMIC DNA]</scope>
    <source>
        <strain evidence="2 3">DSM 11115</strain>
    </source>
</reference>
<feature type="transmembrane region" description="Helical" evidence="1">
    <location>
        <begin position="63"/>
        <end position="87"/>
    </location>
</feature>
<dbReference type="AlphaFoldDB" id="A0A2M9AST7"/>
<gene>
    <name evidence="2" type="ORF">CLV45_4447</name>
</gene>
<comment type="caution">
    <text evidence="2">The sequence shown here is derived from an EMBL/GenBank/DDBJ whole genome shotgun (WGS) entry which is preliminary data.</text>
</comment>
<keyword evidence="1" id="KW-0812">Transmembrane</keyword>
<name>A0A2M9AST7_9BACT</name>
<dbReference type="Proteomes" id="UP000228535">
    <property type="component" value="Unassembled WGS sequence"/>
</dbReference>